<dbReference type="RefSeq" id="WP_143500931.1">
    <property type="nucleotide sequence ID" value="NZ_SCFV01000003.1"/>
</dbReference>
<gene>
    <name evidence="1" type="ORF">EQ836_07635</name>
</gene>
<organism evidence="1 2">
    <name type="scientific">Ectopseudomonas mendocina</name>
    <name type="common">Pseudomonas mendocina</name>
    <dbReference type="NCBI Taxonomy" id="300"/>
    <lineage>
        <taxon>Bacteria</taxon>
        <taxon>Pseudomonadati</taxon>
        <taxon>Pseudomonadota</taxon>
        <taxon>Gammaproteobacteria</taxon>
        <taxon>Pseudomonadales</taxon>
        <taxon>Pseudomonadaceae</taxon>
        <taxon>Ectopseudomonas</taxon>
    </lineage>
</organism>
<proteinExistence type="predicted"/>
<dbReference type="Proteomes" id="UP000317327">
    <property type="component" value="Unassembled WGS sequence"/>
</dbReference>
<dbReference type="NCBIfam" id="NF041539">
    <property type="entry name" value="choice_anch_R"/>
    <property type="match status" value="1"/>
</dbReference>
<protein>
    <submittedName>
        <fullName evidence="1">Uncharacterized protein</fullName>
    </submittedName>
</protein>
<comment type="caution">
    <text evidence="1">The sequence shown here is derived from an EMBL/GenBank/DDBJ whole genome shotgun (WGS) entry which is preliminary data.</text>
</comment>
<evidence type="ECO:0000313" key="2">
    <source>
        <dbReference type="Proteomes" id="UP000317327"/>
    </source>
</evidence>
<accession>A0ABD7RYF1</accession>
<sequence>MQLFLNNWSGALTAAATDSAAAMTVAPEAAALLGGITPGDHYAATLEGEAGIEIVHITATAAGELTVLRAQEGTAALFWPAGSVLEMRITAGSLEALQSSGGGGGGGAFGMPRVPLNAMVCPFELTTGGNISYLANTLYAVPFEPSYAMTIDQVGIRIQVANASASVRVALYTADENGWPNERVELAIISAASSGHQVAALDLPRELEPGRLYWLVIQPTGGSVNLVNVGARAIGMTSTGISARILRRFGASMPATWSFVPSDLDLAIDAAPFVSIRRSA</sequence>
<dbReference type="EMBL" id="SCFV01000003">
    <property type="protein sequence ID" value="TRO19388.1"/>
    <property type="molecule type" value="Genomic_DNA"/>
</dbReference>
<dbReference type="AlphaFoldDB" id="A0ABD7RYF1"/>
<reference evidence="1 2" key="1">
    <citation type="submission" date="2019-01" db="EMBL/GenBank/DDBJ databases">
        <title>Whole genome shotgun sequencing of Pseudomonas spp. isolated by its ability to degrade furfural.</title>
        <authorList>
            <person name="Donoso R."/>
            <person name="Farkas C."/>
            <person name="Villegas P."/>
            <person name="Gonzales-Toro F."/>
            <person name="Guajardo-Parra M."/>
            <person name="Araya-Nail M."/>
            <person name="Morgante V."/>
            <person name="Perez-Pantoja D."/>
        </authorList>
    </citation>
    <scope>NUCLEOTIDE SEQUENCE [LARGE SCALE GENOMIC DNA]</scope>
    <source>
        <strain evidence="1 2">VN231</strain>
    </source>
</reference>
<evidence type="ECO:0000313" key="1">
    <source>
        <dbReference type="EMBL" id="TRO19388.1"/>
    </source>
</evidence>
<name>A0ABD7RYF1_ECTME</name>